<dbReference type="STRING" id="2070753.A0A3A2Z9D4"/>
<evidence type="ECO:0000256" key="6">
    <source>
        <dbReference type="SAM" id="Phobius"/>
    </source>
</evidence>
<feature type="transmembrane region" description="Helical" evidence="6">
    <location>
        <begin position="353"/>
        <end position="374"/>
    </location>
</feature>
<feature type="domain" description="Amino acid transporter transmembrane" evidence="7">
    <location>
        <begin position="48"/>
        <end position="446"/>
    </location>
</feature>
<evidence type="ECO:0000256" key="3">
    <source>
        <dbReference type="ARBA" id="ARBA00022692"/>
    </source>
</evidence>
<evidence type="ECO:0000259" key="7">
    <source>
        <dbReference type="Pfam" id="PF01490"/>
    </source>
</evidence>
<sequence>MSKEKVELDPEAIAPTQSTNDQVLAEKPIAHDAVFGEITEGGPNYRNVGWLGTAALMMKTQIGLGVLSLPEVFSSVGLVPGIILILVIAGITTWSDWMVGVFKRRHPHVYGVDDAGRMMFGRIGYEIFGACFCLLFTFICGSGILSISISLNALSSHAICTAIFMVIAAIIAFIFASIETLGRISWLAWVGSASIIVSIFVVTIGVGVQGHPPVTAATDGKVVESDYKIVGEPSFASAISSVSTIIFAYCGTPAFLNIASEMRDPRDFTKSLFVCQSIVTIVYIVVGTVVYYYCGSHVASPALGSAGPVVKKVAYGIALPGLIVSAVIFVHLPAKHIFVRILRNSRHLSSHTTIHWVTWLGCTFTVALVAYIIASGIPVFSSLISLVGALFGTFLTFQAIGCMALYDDSKVSKTERTSKWKASVGWGVFVVVIGTFLTVAGTYGSIVDIIDSYNQSGGSAAWTCADNSSS</sequence>
<feature type="transmembrane region" description="Helical" evidence="6">
    <location>
        <begin position="155"/>
        <end position="175"/>
    </location>
</feature>
<dbReference type="AlphaFoldDB" id="A0A3A2Z9D4"/>
<dbReference type="Gene3D" id="1.20.1740.10">
    <property type="entry name" value="Amino acid/polyamine transporter I"/>
    <property type="match status" value="1"/>
</dbReference>
<dbReference type="InterPro" id="IPR013057">
    <property type="entry name" value="AA_transpt_TM"/>
</dbReference>
<keyword evidence="5 6" id="KW-0472">Membrane</keyword>
<feature type="transmembrane region" description="Helical" evidence="6">
    <location>
        <begin position="127"/>
        <end position="149"/>
    </location>
</feature>
<proteinExistence type="inferred from homology"/>
<organism evidence="8 9">
    <name type="scientific">Aspergillus sclerotialis</name>
    <dbReference type="NCBI Taxonomy" id="2070753"/>
    <lineage>
        <taxon>Eukaryota</taxon>
        <taxon>Fungi</taxon>
        <taxon>Dikarya</taxon>
        <taxon>Ascomycota</taxon>
        <taxon>Pezizomycotina</taxon>
        <taxon>Eurotiomycetes</taxon>
        <taxon>Eurotiomycetidae</taxon>
        <taxon>Eurotiales</taxon>
        <taxon>Aspergillaceae</taxon>
        <taxon>Aspergillus</taxon>
        <taxon>Aspergillus subgen. Polypaecilum</taxon>
    </lineage>
</organism>
<feature type="transmembrane region" description="Helical" evidence="6">
    <location>
        <begin position="426"/>
        <end position="446"/>
    </location>
</feature>
<accession>A0A3A2Z9D4</accession>
<dbReference type="Proteomes" id="UP000266188">
    <property type="component" value="Unassembled WGS sequence"/>
</dbReference>
<protein>
    <recommendedName>
        <fullName evidence="7">Amino acid transporter transmembrane domain-containing protein</fullName>
    </recommendedName>
</protein>
<feature type="transmembrane region" description="Helical" evidence="6">
    <location>
        <begin position="271"/>
        <end position="293"/>
    </location>
</feature>
<keyword evidence="4 6" id="KW-1133">Transmembrane helix</keyword>
<dbReference type="PIRSF" id="PIRSF006060">
    <property type="entry name" value="AA_transporter"/>
    <property type="match status" value="1"/>
</dbReference>
<dbReference type="GO" id="GO:0015179">
    <property type="term" value="F:L-amino acid transmembrane transporter activity"/>
    <property type="evidence" value="ECO:0007669"/>
    <property type="project" value="TreeGrafter"/>
</dbReference>
<evidence type="ECO:0000256" key="2">
    <source>
        <dbReference type="ARBA" id="ARBA00008066"/>
    </source>
</evidence>
<dbReference type="Pfam" id="PF01490">
    <property type="entry name" value="Aa_trans"/>
    <property type="match status" value="1"/>
</dbReference>
<dbReference type="OrthoDB" id="40134at2759"/>
<feature type="transmembrane region" description="Helical" evidence="6">
    <location>
        <begin position="235"/>
        <end position="259"/>
    </location>
</feature>
<feature type="transmembrane region" description="Helical" evidence="6">
    <location>
        <begin position="72"/>
        <end position="95"/>
    </location>
</feature>
<reference evidence="9" key="1">
    <citation type="submission" date="2017-02" db="EMBL/GenBank/DDBJ databases">
        <authorList>
            <person name="Tafer H."/>
            <person name="Lopandic K."/>
        </authorList>
    </citation>
    <scope>NUCLEOTIDE SEQUENCE [LARGE SCALE GENOMIC DNA]</scope>
    <source>
        <strain evidence="9">CBS 366.77</strain>
    </source>
</reference>
<keyword evidence="3 6" id="KW-0812">Transmembrane</keyword>
<comment type="similarity">
    <text evidence="2">Belongs to the amino acid/polyamine transporter 2 family.</text>
</comment>
<dbReference type="EMBL" id="MVGC01000375">
    <property type="protein sequence ID" value="RJE19732.1"/>
    <property type="molecule type" value="Genomic_DNA"/>
</dbReference>
<feature type="transmembrane region" description="Helical" evidence="6">
    <location>
        <begin position="313"/>
        <end position="332"/>
    </location>
</feature>
<comment type="caution">
    <text evidence="8">The sequence shown here is derived from an EMBL/GenBank/DDBJ whole genome shotgun (WGS) entry which is preliminary data.</text>
</comment>
<feature type="transmembrane region" description="Helical" evidence="6">
    <location>
        <begin position="380"/>
        <end position="406"/>
    </location>
</feature>
<evidence type="ECO:0000313" key="8">
    <source>
        <dbReference type="EMBL" id="RJE19732.1"/>
    </source>
</evidence>
<gene>
    <name evidence="8" type="ORF">PHISCL_07924</name>
</gene>
<feature type="transmembrane region" description="Helical" evidence="6">
    <location>
        <begin position="187"/>
        <end position="208"/>
    </location>
</feature>
<evidence type="ECO:0000256" key="5">
    <source>
        <dbReference type="ARBA" id="ARBA00023136"/>
    </source>
</evidence>
<comment type="subcellular location">
    <subcellularLocation>
        <location evidence="1">Membrane</location>
        <topology evidence="1">Multi-pass membrane protein</topology>
    </subcellularLocation>
</comment>
<evidence type="ECO:0000256" key="4">
    <source>
        <dbReference type="ARBA" id="ARBA00022989"/>
    </source>
</evidence>
<evidence type="ECO:0000256" key="1">
    <source>
        <dbReference type="ARBA" id="ARBA00004141"/>
    </source>
</evidence>
<dbReference type="PANTHER" id="PTHR22950:SF683">
    <property type="entry name" value="AMINO ACID TRANSPORTER (EUROFUNG)"/>
    <property type="match status" value="1"/>
</dbReference>
<keyword evidence="9" id="KW-1185">Reference proteome</keyword>
<name>A0A3A2Z9D4_9EURO</name>
<evidence type="ECO:0000313" key="9">
    <source>
        <dbReference type="Proteomes" id="UP000266188"/>
    </source>
</evidence>
<dbReference type="PANTHER" id="PTHR22950">
    <property type="entry name" value="AMINO ACID TRANSPORTER"/>
    <property type="match status" value="1"/>
</dbReference>
<dbReference type="GO" id="GO:0016020">
    <property type="term" value="C:membrane"/>
    <property type="evidence" value="ECO:0007669"/>
    <property type="project" value="UniProtKB-SubCell"/>
</dbReference>
<dbReference type="FunFam" id="1.20.1740.10:FF:000039">
    <property type="entry name" value="Neutral amino acid transporter (Eurofung)"/>
    <property type="match status" value="1"/>
</dbReference>